<organism evidence="2 3">
    <name type="scientific">Eumeta variegata</name>
    <name type="common">Bagworm moth</name>
    <name type="synonym">Eumeta japonica</name>
    <dbReference type="NCBI Taxonomy" id="151549"/>
    <lineage>
        <taxon>Eukaryota</taxon>
        <taxon>Metazoa</taxon>
        <taxon>Ecdysozoa</taxon>
        <taxon>Arthropoda</taxon>
        <taxon>Hexapoda</taxon>
        <taxon>Insecta</taxon>
        <taxon>Pterygota</taxon>
        <taxon>Neoptera</taxon>
        <taxon>Endopterygota</taxon>
        <taxon>Lepidoptera</taxon>
        <taxon>Glossata</taxon>
        <taxon>Ditrysia</taxon>
        <taxon>Tineoidea</taxon>
        <taxon>Psychidae</taxon>
        <taxon>Oiketicinae</taxon>
        <taxon>Eumeta</taxon>
    </lineage>
</organism>
<gene>
    <name evidence="2" type="ORF">EVAR_79202_1</name>
</gene>
<dbReference type="AlphaFoldDB" id="A0A4C1UT58"/>
<sequence>MSGASGLVYAETPSEWVNLPYLESHGTNSMWLDSSAEEAQRRPADHSADGVKVSRRQTRVATHNGVLIPTFTCGSESWVWQKEKETTINAVEMRSLCSMCGLSRKDKCRNSDVRERCGLKEDVVARVERGALRWLGHPERMNEVSMKYEQTPQDSIRLRSSRISLFTDIHHTFHGSSLISGAPNLALFYSSFRPQLRPRGRRMNCYISYIDRRRRVRHDIDPGPALGVFASKPQYHANGNAVCDRL</sequence>
<evidence type="ECO:0000313" key="2">
    <source>
        <dbReference type="EMBL" id="GBP29653.1"/>
    </source>
</evidence>
<feature type="compositionally biased region" description="Basic and acidic residues" evidence="1">
    <location>
        <begin position="38"/>
        <end position="49"/>
    </location>
</feature>
<proteinExistence type="predicted"/>
<reference evidence="2 3" key="1">
    <citation type="journal article" date="2019" name="Commun. Biol.">
        <title>The bagworm genome reveals a unique fibroin gene that provides high tensile strength.</title>
        <authorList>
            <person name="Kono N."/>
            <person name="Nakamura H."/>
            <person name="Ohtoshi R."/>
            <person name="Tomita M."/>
            <person name="Numata K."/>
            <person name="Arakawa K."/>
        </authorList>
    </citation>
    <scope>NUCLEOTIDE SEQUENCE [LARGE SCALE GENOMIC DNA]</scope>
</reference>
<dbReference type="Proteomes" id="UP000299102">
    <property type="component" value="Unassembled WGS sequence"/>
</dbReference>
<feature type="region of interest" description="Disordered" evidence="1">
    <location>
        <begin position="34"/>
        <end position="53"/>
    </location>
</feature>
<comment type="caution">
    <text evidence="2">The sequence shown here is derived from an EMBL/GenBank/DDBJ whole genome shotgun (WGS) entry which is preliminary data.</text>
</comment>
<evidence type="ECO:0000313" key="3">
    <source>
        <dbReference type="Proteomes" id="UP000299102"/>
    </source>
</evidence>
<accession>A0A4C1UT58</accession>
<protein>
    <submittedName>
        <fullName evidence="2">Uncharacterized protein</fullName>
    </submittedName>
</protein>
<keyword evidence="3" id="KW-1185">Reference proteome</keyword>
<evidence type="ECO:0000256" key="1">
    <source>
        <dbReference type="SAM" id="MobiDB-lite"/>
    </source>
</evidence>
<dbReference type="OrthoDB" id="348678at2759"/>
<dbReference type="STRING" id="151549.A0A4C1UT58"/>
<dbReference type="EMBL" id="BGZK01000222">
    <property type="protein sequence ID" value="GBP29653.1"/>
    <property type="molecule type" value="Genomic_DNA"/>
</dbReference>
<name>A0A4C1UT58_EUMVA</name>